<gene>
    <name evidence="1" type="ORF">POTOM_017063</name>
</gene>
<name>A0A8X8CVE1_POPTO</name>
<comment type="caution">
    <text evidence="1">The sequence shown here is derived from an EMBL/GenBank/DDBJ whole genome shotgun (WGS) entry which is preliminary data.</text>
</comment>
<dbReference type="EMBL" id="JAAWWB010000008">
    <property type="protein sequence ID" value="KAG6777246.1"/>
    <property type="molecule type" value="Genomic_DNA"/>
</dbReference>
<dbReference type="AlphaFoldDB" id="A0A8X8CVE1"/>
<reference evidence="1" key="1">
    <citation type="journal article" date="2020" name="bioRxiv">
        <title>Hybrid origin of Populus tomentosa Carr. identified through genome sequencing and phylogenomic analysis.</title>
        <authorList>
            <person name="An X."/>
            <person name="Gao K."/>
            <person name="Chen Z."/>
            <person name="Li J."/>
            <person name="Yang X."/>
            <person name="Yang X."/>
            <person name="Zhou J."/>
            <person name="Guo T."/>
            <person name="Zhao T."/>
            <person name="Huang S."/>
            <person name="Miao D."/>
            <person name="Khan W.U."/>
            <person name="Rao P."/>
            <person name="Ye M."/>
            <person name="Lei B."/>
            <person name="Liao W."/>
            <person name="Wang J."/>
            <person name="Ji L."/>
            <person name="Li Y."/>
            <person name="Guo B."/>
            <person name="Mustafa N.S."/>
            <person name="Li S."/>
            <person name="Yun Q."/>
            <person name="Keller S.R."/>
            <person name="Mao J."/>
            <person name="Zhang R."/>
            <person name="Strauss S.H."/>
        </authorList>
    </citation>
    <scope>NUCLEOTIDE SEQUENCE</scope>
    <source>
        <strain evidence="1">GM15</strain>
        <tissue evidence="1">Leaf</tissue>
    </source>
</reference>
<proteinExistence type="predicted"/>
<keyword evidence="2" id="KW-1185">Reference proteome</keyword>
<organism evidence="1 2">
    <name type="scientific">Populus tomentosa</name>
    <name type="common">Chinese white poplar</name>
    <dbReference type="NCBI Taxonomy" id="118781"/>
    <lineage>
        <taxon>Eukaryota</taxon>
        <taxon>Viridiplantae</taxon>
        <taxon>Streptophyta</taxon>
        <taxon>Embryophyta</taxon>
        <taxon>Tracheophyta</taxon>
        <taxon>Spermatophyta</taxon>
        <taxon>Magnoliopsida</taxon>
        <taxon>eudicotyledons</taxon>
        <taxon>Gunneridae</taxon>
        <taxon>Pentapetalae</taxon>
        <taxon>rosids</taxon>
        <taxon>fabids</taxon>
        <taxon>Malpighiales</taxon>
        <taxon>Salicaceae</taxon>
        <taxon>Saliceae</taxon>
        <taxon>Populus</taxon>
    </lineage>
</organism>
<dbReference type="Proteomes" id="UP000886885">
    <property type="component" value="Chromosome 4D"/>
</dbReference>
<evidence type="ECO:0000313" key="2">
    <source>
        <dbReference type="Proteomes" id="UP000886885"/>
    </source>
</evidence>
<sequence>MCWLLQFCDTARWVCCWRRVVAGGRFMDDCSDRCCWRPNEGRGFLAKGGKACPAEGEVETVGLVCEGEAGLVCLGKNGDGKPWGEERLREETLQQKGVLTGYVLWNSGEEDVLAFAIL</sequence>
<protein>
    <submittedName>
        <fullName evidence="1">Uncharacterized protein</fullName>
    </submittedName>
</protein>
<accession>A0A8X8CVE1</accession>
<evidence type="ECO:0000313" key="1">
    <source>
        <dbReference type="EMBL" id="KAG6777246.1"/>
    </source>
</evidence>